<dbReference type="GO" id="GO:0016020">
    <property type="term" value="C:membrane"/>
    <property type="evidence" value="ECO:0007669"/>
    <property type="project" value="UniProtKB-SubCell"/>
</dbReference>
<feature type="domain" description="C-type lectin" evidence="9">
    <location>
        <begin position="37"/>
        <end position="176"/>
    </location>
</feature>
<dbReference type="CDD" id="cd00037">
    <property type="entry name" value="CLECT"/>
    <property type="match status" value="1"/>
</dbReference>
<accession>A0A3S1BLR2</accession>
<feature type="signal peptide" evidence="8">
    <location>
        <begin position="1"/>
        <end position="21"/>
    </location>
</feature>
<dbReference type="InterPro" id="IPR051505">
    <property type="entry name" value="C-type_lectin_domain"/>
</dbReference>
<comment type="subcellular location">
    <subcellularLocation>
        <location evidence="1">Membrane</location>
        <topology evidence="1">Single-pass type I membrane protein</topology>
    </subcellularLocation>
</comment>
<protein>
    <recommendedName>
        <fullName evidence="9">C-type lectin domain-containing protein</fullName>
    </recommendedName>
</protein>
<dbReference type="InterPro" id="IPR016186">
    <property type="entry name" value="C-type_lectin-like/link_sf"/>
</dbReference>
<gene>
    <name evidence="10" type="ORF">EGW08_005624</name>
</gene>
<evidence type="ECO:0000256" key="7">
    <source>
        <dbReference type="SAM" id="MobiDB-lite"/>
    </source>
</evidence>
<evidence type="ECO:0000256" key="3">
    <source>
        <dbReference type="ARBA" id="ARBA00022729"/>
    </source>
</evidence>
<keyword evidence="4" id="KW-0430">Lectin</keyword>
<evidence type="ECO:0000256" key="6">
    <source>
        <dbReference type="ARBA" id="ARBA00023136"/>
    </source>
</evidence>
<feature type="region of interest" description="Disordered" evidence="7">
    <location>
        <begin position="293"/>
        <end position="426"/>
    </location>
</feature>
<feature type="compositionally biased region" description="Acidic residues" evidence="7">
    <location>
        <begin position="409"/>
        <end position="422"/>
    </location>
</feature>
<dbReference type="GO" id="GO:0030246">
    <property type="term" value="F:carbohydrate binding"/>
    <property type="evidence" value="ECO:0007669"/>
    <property type="project" value="UniProtKB-KW"/>
</dbReference>
<comment type="caution">
    <text evidence="10">The sequence shown here is derived from an EMBL/GenBank/DDBJ whole genome shotgun (WGS) entry which is preliminary data.</text>
</comment>
<keyword evidence="5" id="KW-1133">Transmembrane helix</keyword>
<keyword evidence="11" id="KW-1185">Reference proteome</keyword>
<keyword evidence="6" id="KW-0472">Membrane</keyword>
<evidence type="ECO:0000256" key="8">
    <source>
        <dbReference type="SAM" id="SignalP"/>
    </source>
</evidence>
<feature type="region of interest" description="Disordered" evidence="7">
    <location>
        <begin position="448"/>
        <end position="505"/>
    </location>
</feature>
<evidence type="ECO:0000256" key="4">
    <source>
        <dbReference type="ARBA" id="ARBA00022734"/>
    </source>
</evidence>
<dbReference type="Pfam" id="PF00059">
    <property type="entry name" value="Lectin_C"/>
    <property type="match status" value="1"/>
</dbReference>
<feature type="compositionally biased region" description="Low complexity" evidence="7">
    <location>
        <begin position="293"/>
        <end position="305"/>
    </location>
</feature>
<evidence type="ECO:0000313" key="11">
    <source>
        <dbReference type="Proteomes" id="UP000271974"/>
    </source>
</evidence>
<dbReference type="OrthoDB" id="6040592at2759"/>
<evidence type="ECO:0000259" key="9">
    <source>
        <dbReference type="PROSITE" id="PS50041"/>
    </source>
</evidence>
<dbReference type="Gene3D" id="4.10.1240.10">
    <property type="entry name" value="GPCR, family 2, extracellular hormone receptor domain"/>
    <property type="match status" value="1"/>
</dbReference>
<dbReference type="EMBL" id="RQTK01000133">
    <property type="protein sequence ID" value="RUS86608.1"/>
    <property type="molecule type" value="Genomic_DNA"/>
</dbReference>
<dbReference type="PROSITE" id="PS50041">
    <property type="entry name" value="C_TYPE_LECTIN_2"/>
    <property type="match status" value="1"/>
</dbReference>
<name>A0A3S1BLR2_ELYCH</name>
<reference evidence="10 11" key="1">
    <citation type="submission" date="2019-01" db="EMBL/GenBank/DDBJ databases">
        <title>A draft genome assembly of the solar-powered sea slug Elysia chlorotica.</title>
        <authorList>
            <person name="Cai H."/>
            <person name="Li Q."/>
            <person name="Fang X."/>
            <person name="Li J."/>
            <person name="Curtis N.E."/>
            <person name="Altenburger A."/>
            <person name="Shibata T."/>
            <person name="Feng M."/>
            <person name="Maeda T."/>
            <person name="Schwartz J.A."/>
            <person name="Shigenobu S."/>
            <person name="Lundholm N."/>
            <person name="Nishiyama T."/>
            <person name="Yang H."/>
            <person name="Hasebe M."/>
            <person name="Li S."/>
            <person name="Pierce S.K."/>
            <person name="Wang J."/>
        </authorList>
    </citation>
    <scope>NUCLEOTIDE SEQUENCE [LARGE SCALE GENOMIC DNA]</scope>
    <source>
        <strain evidence="10">EC2010</strain>
        <tissue evidence="10">Whole organism of an adult</tissue>
    </source>
</reference>
<dbReference type="Proteomes" id="UP000271974">
    <property type="component" value="Unassembled WGS sequence"/>
</dbReference>
<feature type="chain" id="PRO_5018750782" description="C-type lectin domain-containing protein" evidence="8">
    <location>
        <begin position="22"/>
        <end position="677"/>
    </location>
</feature>
<dbReference type="SUPFAM" id="SSF56436">
    <property type="entry name" value="C-type lectin-like"/>
    <property type="match status" value="1"/>
</dbReference>
<feature type="compositionally biased region" description="Gly residues" evidence="7">
    <location>
        <begin position="375"/>
        <end position="384"/>
    </location>
</feature>
<feature type="compositionally biased region" description="Low complexity" evidence="7">
    <location>
        <begin position="476"/>
        <end position="491"/>
    </location>
</feature>
<sequence>MKATAPSAFLLLQGFIFYAHGARVKEHMDCPDLFENIHRSCFRFVNEKKNWEEAEAFCTSLSSDLAALEAYQEKVSVNEVIEEKYQEDTLFWFGYRKRPSGGRNSVSSASQHVWEWIPLNQEIQEKIIPWLSSSSKRKPDKYCGGVKFFPVSPQPKQRTLFLDNGKCSQKRFFVCEHKPPKETEEQTTAETAVTSTAWTVVPTTTIKTTTKGTTTTITTTTDTTTTGTTTTPTTTGTTTTPTTTLVSAPRPSNTPEPGIAADSTSRRFRQMTTIGDATVVSGVTPALVITSFAPSTSTSTSPGPAKSRDIHEWPKEPKKPKEPEKPEVIPSEVDDSREDGSHLVTTAGLTSRAGPTAVHATRSPGDGVVTRNTTEGGGDGGTGRGALTMQTRTHSQRTFSTQVHKYSTDDDILGESDTDDDLQPTSYIPSSVVTTAINTTRLYTTATTEVYETTDDDGDDNNDDNDDSNNDEDDISTTPVTTETSPSPTTTRGHRPILRGGRGQDMTDWEAEFQPYRGCYIPGVRASLGTLVMSARRLYTPGREACPEVTVGGVTWPDTEPGDTAEVSCRNGEGSAKFECSEEQVCWEGQPDTADCASSRLKSLLQRARRGNVIISVPGNETKTEQTTGAPPTVQESVELTSQLVQVTAEDDTTMDDVIATSELMTTLTEYSSEDTE</sequence>
<feature type="non-terminal residue" evidence="10">
    <location>
        <position position="677"/>
    </location>
</feature>
<dbReference type="GO" id="GO:0004930">
    <property type="term" value="F:G protein-coupled receptor activity"/>
    <property type="evidence" value="ECO:0007669"/>
    <property type="project" value="InterPro"/>
</dbReference>
<evidence type="ECO:0000313" key="10">
    <source>
        <dbReference type="EMBL" id="RUS86608.1"/>
    </source>
</evidence>
<evidence type="ECO:0000256" key="2">
    <source>
        <dbReference type="ARBA" id="ARBA00022692"/>
    </source>
</evidence>
<dbReference type="InterPro" id="IPR001304">
    <property type="entry name" value="C-type_lectin-like"/>
</dbReference>
<feature type="compositionally biased region" description="Basic and acidic residues" evidence="7">
    <location>
        <begin position="306"/>
        <end position="327"/>
    </location>
</feature>
<dbReference type="AlphaFoldDB" id="A0A3S1BLR2"/>
<feature type="compositionally biased region" description="Polar residues" evidence="7">
    <location>
        <begin position="388"/>
        <end position="405"/>
    </location>
</feature>
<dbReference type="InterPro" id="IPR016187">
    <property type="entry name" value="CTDL_fold"/>
</dbReference>
<dbReference type="PANTHER" id="PTHR14789">
    <property type="entry name" value="CHONDROLECTIN VARIANT CHODLFDELTAE"/>
    <property type="match status" value="1"/>
</dbReference>
<feature type="compositionally biased region" description="Acidic residues" evidence="7">
    <location>
        <begin position="452"/>
        <end position="475"/>
    </location>
</feature>
<dbReference type="InterPro" id="IPR036445">
    <property type="entry name" value="GPCR_2_extracell_dom_sf"/>
</dbReference>
<dbReference type="Gene3D" id="3.10.100.10">
    <property type="entry name" value="Mannose-Binding Protein A, subunit A"/>
    <property type="match status" value="1"/>
</dbReference>
<keyword evidence="3 8" id="KW-0732">Signal</keyword>
<keyword evidence="2" id="KW-0812">Transmembrane</keyword>
<proteinExistence type="predicted"/>
<feature type="region of interest" description="Disordered" evidence="7">
    <location>
        <begin position="222"/>
        <end position="263"/>
    </location>
</feature>
<evidence type="ECO:0000256" key="5">
    <source>
        <dbReference type="ARBA" id="ARBA00022989"/>
    </source>
</evidence>
<dbReference type="SMART" id="SM00034">
    <property type="entry name" value="CLECT"/>
    <property type="match status" value="1"/>
</dbReference>
<organism evidence="10 11">
    <name type="scientific">Elysia chlorotica</name>
    <name type="common">Eastern emerald elysia</name>
    <name type="synonym">Sea slug</name>
    <dbReference type="NCBI Taxonomy" id="188477"/>
    <lineage>
        <taxon>Eukaryota</taxon>
        <taxon>Metazoa</taxon>
        <taxon>Spiralia</taxon>
        <taxon>Lophotrochozoa</taxon>
        <taxon>Mollusca</taxon>
        <taxon>Gastropoda</taxon>
        <taxon>Heterobranchia</taxon>
        <taxon>Euthyneura</taxon>
        <taxon>Panpulmonata</taxon>
        <taxon>Sacoglossa</taxon>
        <taxon>Placobranchoidea</taxon>
        <taxon>Plakobranchidae</taxon>
        <taxon>Elysia</taxon>
    </lineage>
</organism>
<evidence type="ECO:0000256" key="1">
    <source>
        <dbReference type="ARBA" id="ARBA00004479"/>
    </source>
</evidence>
<feature type="compositionally biased region" description="Low complexity" evidence="7">
    <location>
        <begin position="222"/>
        <end position="244"/>
    </location>
</feature>